<dbReference type="CDD" id="cd02023">
    <property type="entry name" value="UMPK"/>
    <property type="match status" value="1"/>
</dbReference>
<organism evidence="7 8">
    <name type="scientific">Idiomarina aquatica</name>
    <dbReference type="NCBI Taxonomy" id="1327752"/>
    <lineage>
        <taxon>Bacteria</taxon>
        <taxon>Pseudomonadati</taxon>
        <taxon>Pseudomonadota</taxon>
        <taxon>Gammaproteobacteria</taxon>
        <taxon>Alteromonadales</taxon>
        <taxon>Idiomarinaceae</taxon>
        <taxon>Idiomarina</taxon>
    </lineage>
</organism>
<dbReference type="NCBIfam" id="TIGR00235">
    <property type="entry name" value="udk"/>
    <property type="match status" value="1"/>
</dbReference>
<evidence type="ECO:0000313" key="8">
    <source>
        <dbReference type="Proteomes" id="UP000295531"/>
    </source>
</evidence>
<dbReference type="NCBIfam" id="NF004018">
    <property type="entry name" value="PRK05480.1"/>
    <property type="match status" value="1"/>
</dbReference>
<comment type="similarity">
    <text evidence="5">Belongs to the uridine kinase family.</text>
</comment>
<comment type="pathway">
    <text evidence="1 5">Pyrimidine metabolism; UMP biosynthesis via salvage pathway; UMP from uridine: step 1/1.</text>
</comment>
<evidence type="ECO:0000256" key="3">
    <source>
        <dbReference type="ARBA" id="ARBA00022741"/>
    </source>
</evidence>
<keyword evidence="5" id="KW-0067">ATP-binding</keyword>
<dbReference type="Pfam" id="PF00485">
    <property type="entry name" value="PRK"/>
    <property type="match status" value="1"/>
</dbReference>
<dbReference type="GO" id="GO:0044211">
    <property type="term" value="P:CTP salvage"/>
    <property type="evidence" value="ECO:0007669"/>
    <property type="project" value="UniProtKB-UniPathway"/>
</dbReference>
<dbReference type="GO" id="GO:0005524">
    <property type="term" value="F:ATP binding"/>
    <property type="evidence" value="ECO:0007669"/>
    <property type="project" value="UniProtKB-KW"/>
</dbReference>
<dbReference type="EC" id="2.7.1.48" evidence="5"/>
<feature type="domain" description="Phosphoribulokinase/uridine kinase" evidence="6">
    <location>
        <begin position="26"/>
        <end position="216"/>
    </location>
</feature>
<evidence type="ECO:0000256" key="4">
    <source>
        <dbReference type="ARBA" id="ARBA00022777"/>
    </source>
</evidence>
<gene>
    <name evidence="7" type="ORF">DEU29_105127</name>
</gene>
<dbReference type="GO" id="GO:0044206">
    <property type="term" value="P:UMP salvage"/>
    <property type="evidence" value="ECO:0007669"/>
    <property type="project" value="UniProtKB-UniPathway"/>
</dbReference>
<dbReference type="GO" id="GO:0043771">
    <property type="term" value="F:cytidine kinase activity"/>
    <property type="evidence" value="ECO:0007669"/>
    <property type="project" value="RHEA"/>
</dbReference>
<accession>A0A4R6PK09</accession>
<comment type="catalytic activity">
    <reaction evidence="5">
        <text>uridine + ATP = UMP + ADP + H(+)</text>
        <dbReference type="Rhea" id="RHEA:16825"/>
        <dbReference type="ChEBI" id="CHEBI:15378"/>
        <dbReference type="ChEBI" id="CHEBI:16704"/>
        <dbReference type="ChEBI" id="CHEBI:30616"/>
        <dbReference type="ChEBI" id="CHEBI:57865"/>
        <dbReference type="ChEBI" id="CHEBI:456216"/>
        <dbReference type="EC" id="2.7.1.48"/>
    </reaction>
</comment>
<dbReference type="AlphaFoldDB" id="A0A4R6PK09"/>
<dbReference type="Gene3D" id="3.40.50.300">
    <property type="entry name" value="P-loop containing nucleotide triphosphate hydrolases"/>
    <property type="match status" value="1"/>
</dbReference>
<dbReference type="PRINTS" id="PR00988">
    <property type="entry name" value="URIDINKINASE"/>
</dbReference>
<keyword evidence="8" id="KW-1185">Reference proteome</keyword>
<keyword evidence="3 5" id="KW-0547">Nucleotide-binding</keyword>
<dbReference type="GO" id="GO:0005737">
    <property type="term" value="C:cytoplasm"/>
    <property type="evidence" value="ECO:0007669"/>
    <property type="project" value="UniProtKB-SubCell"/>
</dbReference>
<keyword evidence="5" id="KW-0963">Cytoplasm</keyword>
<comment type="pathway">
    <text evidence="5">Pyrimidine metabolism; CTP biosynthesis via salvage pathway; CTP from cytidine: step 1/3.</text>
</comment>
<dbReference type="Proteomes" id="UP000295531">
    <property type="component" value="Unassembled WGS sequence"/>
</dbReference>
<keyword evidence="2 5" id="KW-0808">Transferase</keyword>
<evidence type="ECO:0000256" key="1">
    <source>
        <dbReference type="ARBA" id="ARBA00004690"/>
    </source>
</evidence>
<dbReference type="GO" id="GO:0004849">
    <property type="term" value="F:uridine kinase activity"/>
    <property type="evidence" value="ECO:0007669"/>
    <property type="project" value="UniProtKB-EC"/>
</dbReference>
<reference evidence="7 8" key="1">
    <citation type="submission" date="2019-03" db="EMBL/GenBank/DDBJ databases">
        <title>Freshwater and sediment microbial communities from various areas in North America, analyzing microbe dynamics in response to fracking.</title>
        <authorList>
            <person name="Lamendella R."/>
        </authorList>
    </citation>
    <scope>NUCLEOTIDE SEQUENCE [LARGE SCALE GENOMIC DNA]</scope>
    <source>
        <strain evidence="7 8">18_TX</strain>
    </source>
</reference>
<evidence type="ECO:0000256" key="5">
    <source>
        <dbReference type="RuleBase" id="RU003825"/>
    </source>
</evidence>
<keyword evidence="4 5" id="KW-0418">Kinase</keyword>
<dbReference type="UniPathway" id="UPA00574">
    <property type="reaction ID" value="UER00637"/>
</dbReference>
<comment type="caution">
    <text evidence="7">The sequence shown here is derived from an EMBL/GenBank/DDBJ whole genome shotgun (WGS) entry which is preliminary data.</text>
</comment>
<evidence type="ECO:0000256" key="2">
    <source>
        <dbReference type="ARBA" id="ARBA00022679"/>
    </source>
</evidence>
<dbReference type="InterPro" id="IPR006083">
    <property type="entry name" value="PRK/URK"/>
</dbReference>
<dbReference type="SUPFAM" id="SSF52540">
    <property type="entry name" value="P-loop containing nucleoside triphosphate hydrolases"/>
    <property type="match status" value="1"/>
</dbReference>
<comment type="catalytic activity">
    <reaction evidence="5">
        <text>cytidine + ATP = CMP + ADP + H(+)</text>
        <dbReference type="Rhea" id="RHEA:24674"/>
        <dbReference type="ChEBI" id="CHEBI:15378"/>
        <dbReference type="ChEBI" id="CHEBI:17562"/>
        <dbReference type="ChEBI" id="CHEBI:30616"/>
        <dbReference type="ChEBI" id="CHEBI:60377"/>
        <dbReference type="ChEBI" id="CHEBI:456216"/>
        <dbReference type="EC" id="2.7.1.48"/>
    </reaction>
</comment>
<protein>
    <recommendedName>
        <fullName evidence="5">Uridine kinase</fullName>
        <ecNumber evidence="5">2.7.1.48</ecNumber>
    </recommendedName>
</protein>
<dbReference type="InterPro" id="IPR000764">
    <property type="entry name" value="Uridine_kinase-like"/>
</dbReference>
<dbReference type="UniPathway" id="UPA00579">
    <property type="reaction ID" value="UER00640"/>
</dbReference>
<proteinExistence type="inferred from homology"/>
<dbReference type="EMBL" id="SNXI01000005">
    <property type="protein sequence ID" value="TDP38275.1"/>
    <property type="molecule type" value="Genomic_DNA"/>
</dbReference>
<evidence type="ECO:0000313" key="7">
    <source>
        <dbReference type="EMBL" id="TDP38275.1"/>
    </source>
</evidence>
<name>A0A4R6PK09_9GAMM</name>
<dbReference type="PANTHER" id="PTHR10285">
    <property type="entry name" value="URIDINE KINASE"/>
    <property type="match status" value="1"/>
</dbReference>
<dbReference type="InterPro" id="IPR027417">
    <property type="entry name" value="P-loop_NTPase"/>
</dbReference>
<comment type="subcellular location">
    <subcellularLocation>
        <location evidence="5">Cytoplasm</location>
    </subcellularLocation>
</comment>
<evidence type="ECO:0000259" key="6">
    <source>
        <dbReference type="Pfam" id="PF00485"/>
    </source>
</evidence>
<sequence length="230" mass="26187">MVTIKDNCARSEKLKGKHTLVSKTTVIAIAGASASGKSLFASTVYHELVEELGSDGIAILAEDAYYRDQSHMTMEQRVLTNYDQPSAFEHDLLLQHIQQLRREEGVDMPQYSHTTHTRLQESIRVAPAKVIMVEGILLLTDPALRQEFDIAVFMDTPLDICLLRRIKRDIEERGRTLQSVTEQYEQYVRPAFFDHIFPSKQYADLVVTRGGQNEIAIDIIKTKIRQLLAE</sequence>